<dbReference type="EMBL" id="BSXS01000771">
    <property type="protein sequence ID" value="GME73842.1"/>
    <property type="molecule type" value="Genomic_DNA"/>
</dbReference>
<accession>A0ACB5SVI3</accession>
<organism evidence="1 2">
    <name type="scientific">Ambrosiozyma monospora</name>
    <name type="common">Yeast</name>
    <name type="synonym">Endomycopsis monosporus</name>
    <dbReference type="NCBI Taxonomy" id="43982"/>
    <lineage>
        <taxon>Eukaryota</taxon>
        <taxon>Fungi</taxon>
        <taxon>Dikarya</taxon>
        <taxon>Ascomycota</taxon>
        <taxon>Saccharomycotina</taxon>
        <taxon>Pichiomycetes</taxon>
        <taxon>Pichiales</taxon>
        <taxon>Pichiaceae</taxon>
        <taxon>Ambrosiozyma</taxon>
    </lineage>
</organism>
<reference evidence="1" key="1">
    <citation type="submission" date="2023-04" db="EMBL/GenBank/DDBJ databases">
        <title>Ambrosiozyma monospora NBRC 10751.</title>
        <authorList>
            <person name="Ichikawa N."/>
            <person name="Sato H."/>
            <person name="Tonouchi N."/>
        </authorList>
    </citation>
    <scope>NUCLEOTIDE SEQUENCE</scope>
    <source>
        <strain evidence="1">NBRC 10751</strain>
    </source>
</reference>
<gene>
    <name evidence="1" type="ORF">Amon02_000155100</name>
</gene>
<sequence length="407" mass="46768">MVEQLQNSLSNLDFRQHSYEYVDITDDFFKISSKIDYGTIAKSKAFKLLQGTHALETLNPKLDTSLLEIAEFDVCSLKSIDQLNWLLSRLYGCLCAWLDNSALSVTVLSCSYIERMLLNYRAHDVSNYGFYEDKEFVDIYTLLQNCKNNEDDAVETMIRDGVLRSFCLGLIQFVSFCLRLGQAGVIYEEEDLNTQTMDLNFLNEFPIHKTIGDLDASIEWLEENATEKRKEGSADFQGFVTSAMLLRLIKSLVSNIPSILQLKLDLFQSYPDLQFGFIKDSLDLIDTLKKCSTYIDGTPELVNCFTTNIQKKLNNGAPPKPLAHLSFEESMNHISRLLIDLKNMLCLVHTKDSVEFLYYMRFFMNTRQATEDEDEILGNHVIVRALLQLFLVRDDQNSDHSRPRHPT</sequence>
<protein>
    <submittedName>
        <fullName evidence="1">Unnamed protein product</fullName>
    </submittedName>
</protein>
<proteinExistence type="predicted"/>
<dbReference type="Proteomes" id="UP001165064">
    <property type="component" value="Unassembled WGS sequence"/>
</dbReference>
<evidence type="ECO:0000313" key="2">
    <source>
        <dbReference type="Proteomes" id="UP001165064"/>
    </source>
</evidence>
<name>A0ACB5SVI3_AMBMO</name>
<comment type="caution">
    <text evidence="1">The sequence shown here is derived from an EMBL/GenBank/DDBJ whole genome shotgun (WGS) entry which is preliminary data.</text>
</comment>
<keyword evidence="2" id="KW-1185">Reference proteome</keyword>
<evidence type="ECO:0000313" key="1">
    <source>
        <dbReference type="EMBL" id="GME73842.1"/>
    </source>
</evidence>